<dbReference type="Proteomes" id="UP000183567">
    <property type="component" value="Unassembled WGS sequence"/>
</dbReference>
<organism evidence="1 2">
    <name type="scientific">Rhizopogon vesiculosus</name>
    <dbReference type="NCBI Taxonomy" id="180088"/>
    <lineage>
        <taxon>Eukaryota</taxon>
        <taxon>Fungi</taxon>
        <taxon>Dikarya</taxon>
        <taxon>Basidiomycota</taxon>
        <taxon>Agaricomycotina</taxon>
        <taxon>Agaricomycetes</taxon>
        <taxon>Agaricomycetidae</taxon>
        <taxon>Boletales</taxon>
        <taxon>Suillineae</taxon>
        <taxon>Rhizopogonaceae</taxon>
        <taxon>Rhizopogon</taxon>
    </lineage>
</organism>
<dbReference type="STRING" id="180088.A0A1J8RDI4"/>
<dbReference type="Pfam" id="PF10712">
    <property type="entry name" value="NAD-GH"/>
    <property type="match status" value="1"/>
</dbReference>
<comment type="caution">
    <text evidence="1">The sequence shown here is derived from an EMBL/GenBank/DDBJ whole genome shotgun (WGS) entry which is preliminary data.</text>
</comment>
<proteinExistence type="predicted"/>
<dbReference type="AlphaFoldDB" id="A0A1J8RDI4"/>
<dbReference type="EMBL" id="LVVM01000881">
    <property type="protein sequence ID" value="OJA19802.1"/>
    <property type="molecule type" value="Genomic_DNA"/>
</dbReference>
<sequence length="174" mass="19187">MFEARGFSSGFVRVRMSKFCENQLKANIQTSERTGHILGALRIKINASEVLVLALEFLNDVVHEAAVKVLTIQVGITGGSLELKDTTLLNSQEGDTEGSSTEIENEDIPLAVGSSYDSWNRRKAMDVIAALRTLSEVVRERYAVAVTIVNIFEALKLKPSVKLQPKVTHPFTIK</sequence>
<evidence type="ECO:0000313" key="1">
    <source>
        <dbReference type="EMBL" id="OJA19802.1"/>
    </source>
</evidence>
<name>A0A1J8RDI4_9AGAM</name>
<protein>
    <submittedName>
        <fullName evidence="1">Uncharacterized protein</fullName>
    </submittedName>
</protein>
<dbReference type="OrthoDB" id="2017405at2759"/>
<reference evidence="1 2" key="1">
    <citation type="submission" date="2016-03" db="EMBL/GenBank/DDBJ databases">
        <title>Comparative genomics of the ectomycorrhizal sister species Rhizopogon vinicolor and Rhizopogon vesiculosus (Basidiomycota: Boletales) reveals a divergence of the mating type B locus.</title>
        <authorList>
            <person name="Mujic A.B."/>
            <person name="Kuo A."/>
            <person name="Tritt A."/>
            <person name="Lipzen A."/>
            <person name="Chen C."/>
            <person name="Johnson J."/>
            <person name="Sharma A."/>
            <person name="Barry K."/>
            <person name="Grigoriev I.V."/>
            <person name="Spatafora J.W."/>
        </authorList>
    </citation>
    <scope>NUCLEOTIDE SEQUENCE [LARGE SCALE GENOMIC DNA]</scope>
    <source>
        <strain evidence="1 2">AM-OR11-056</strain>
    </source>
</reference>
<dbReference type="InterPro" id="IPR019651">
    <property type="entry name" value="Glutamate_DH_NAD-spec"/>
</dbReference>
<accession>A0A1J8RDI4</accession>
<gene>
    <name evidence="1" type="ORF">AZE42_10735</name>
</gene>
<evidence type="ECO:0000313" key="2">
    <source>
        <dbReference type="Proteomes" id="UP000183567"/>
    </source>
</evidence>
<keyword evidence="2" id="KW-1185">Reference proteome</keyword>